<evidence type="ECO:0000313" key="2">
    <source>
        <dbReference type="EMBL" id="RCH79122.1"/>
    </source>
</evidence>
<feature type="compositionally biased region" description="Basic and acidic residues" evidence="1">
    <location>
        <begin position="72"/>
        <end position="98"/>
    </location>
</feature>
<comment type="caution">
    <text evidence="2">The sequence shown here is derived from an EMBL/GenBank/DDBJ whole genome shotgun (WGS) entry which is preliminary data.</text>
</comment>
<gene>
    <name evidence="2" type="ORF">CU097_002850</name>
</gene>
<dbReference type="OrthoDB" id="2443945at2759"/>
<proteinExistence type="predicted"/>
<sequence>MSTTLKLLSALQQQQRLRWGQTMTLRTSARLLKRDAMDLGKPTGGAKTDKVFTKRNWQLPPETNGGKRKAPKRDWSRPADMHPEKYPEESVKVHERHITRFTKSAPKKTETVAQKKERKKTEEELAALAKEEAKQ</sequence>
<name>A0A367IN62_RHIAZ</name>
<feature type="compositionally biased region" description="Basic and acidic residues" evidence="1">
    <location>
        <begin position="107"/>
        <end position="135"/>
    </location>
</feature>
<dbReference type="STRING" id="86630.A0A367IN62"/>
<dbReference type="Proteomes" id="UP000252139">
    <property type="component" value="Unassembled WGS sequence"/>
</dbReference>
<organism evidence="2 3">
    <name type="scientific">Rhizopus azygosporus</name>
    <name type="common">Rhizopus microsporus var. azygosporus</name>
    <dbReference type="NCBI Taxonomy" id="86630"/>
    <lineage>
        <taxon>Eukaryota</taxon>
        <taxon>Fungi</taxon>
        <taxon>Fungi incertae sedis</taxon>
        <taxon>Mucoromycota</taxon>
        <taxon>Mucoromycotina</taxon>
        <taxon>Mucoromycetes</taxon>
        <taxon>Mucorales</taxon>
        <taxon>Mucorineae</taxon>
        <taxon>Rhizopodaceae</taxon>
        <taxon>Rhizopus</taxon>
    </lineage>
</organism>
<feature type="non-terminal residue" evidence="2">
    <location>
        <position position="135"/>
    </location>
</feature>
<feature type="region of interest" description="Disordered" evidence="1">
    <location>
        <begin position="36"/>
        <end position="135"/>
    </location>
</feature>
<keyword evidence="3" id="KW-1185">Reference proteome</keyword>
<accession>A0A367IN62</accession>
<evidence type="ECO:0000313" key="3">
    <source>
        <dbReference type="Proteomes" id="UP000252139"/>
    </source>
</evidence>
<dbReference type="EMBL" id="PJQL01004691">
    <property type="protein sequence ID" value="RCH79122.1"/>
    <property type="molecule type" value="Genomic_DNA"/>
</dbReference>
<evidence type="ECO:0000256" key="1">
    <source>
        <dbReference type="SAM" id="MobiDB-lite"/>
    </source>
</evidence>
<reference evidence="2 3" key="1">
    <citation type="journal article" date="2018" name="G3 (Bethesda)">
        <title>Phylogenetic and Phylogenomic Definition of Rhizopus Species.</title>
        <authorList>
            <person name="Gryganskyi A.P."/>
            <person name="Golan J."/>
            <person name="Dolatabadi S."/>
            <person name="Mondo S."/>
            <person name="Robb S."/>
            <person name="Idnurm A."/>
            <person name="Muszewska A."/>
            <person name="Steczkiewicz K."/>
            <person name="Masonjones S."/>
            <person name="Liao H.L."/>
            <person name="Gajdeczka M.T."/>
            <person name="Anike F."/>
            <person name="Vuek A."/>
            <person name="Anishchenko I.M."/>
            <person name="Voigt K."/>
            <person name="de Hoog G.S."/>
            <person name="Smith M.E."/>
            <person name="Heitman J."/>
            <person name="Vilgalys R."/>
            <person name="Stajich J.E."/>
        </authorList>
    </citation>
    <scope>NUCLEOTIDE SEQUENCE [LARGE SCALE GENOMIC DNA]</scope>
    <source>
        <strain evidence="2 3">CBS 357.93</strain>
    </source>
</reference>
<dbReference type="AlphaFoldDB" id="A0A367IN62"/>
<protein>
    <submittedName>
        <fullName evidence="2">Uncharacterized protein</fullName>
    </submittedName>
</protein>